<gene>
    <name evidence="1" type="ORF">I4X03_007835</name>
</gene>
<accession>A0ABS7SMJ3</accession>
<evidence type="ECO:0008006" key="3">
    <source>
        <dbReference type="Google" id="ProtNLM"/>
    </source>
</evidence>
<dbReference type="Proteomes" id="UP000809349">
    <property type="component" value="Unassembled WGS sequence"/>
</dbReference>
<evidence type="ECO:0000313" key="1">
    <source>
        <dbReference type="EMBL" id="MBZ2207169.1"/>
    </source>
</evidence>
<sequence length="750" mass="84105">MTEKTGVLDSHHLGEVLKLSSKRLGERCGAAAVELLARRLTEYIGTAEDDGYSYVWRNAIEEHEQDSYKDDARSALVDAVRDATLGASAIDTPEAREAVKLLLQSPYPTLVRVGIYACGEHYGSIGRVFWECVNDQWFVDIPYWHEIYWFIKKSFIKFSAAERSRFLGIVDGLKGDWNDESKQEEWDETQKRDLLHPASGLGDSEVDMKYQELVERWGPVRDHPDFHAYTSGGWVGERSPIASDALIAMSNEELIKFLKNFAPSGHEWDGPTYRGLASALSAAVRASEDGFATSIELFADLARPYQHGLLGGLKERWADDKRNIDWVATLTLVRRVVTMPEFKAELEEGDTQGWEPSVHWVISDIAALLKSATGSERHLPVEHYVLCLEILRLILSSIQPTEVEQSADAVSHAINSSRGRTLEAFIHLSIAMRREEVAANQGDAKIWSVVGPIFESELASSERGKNADFAALAGMYCVNLHYMNSHWTESNFDRIFSSSNEAAWKNAAQGFSYQRYLYDWLYKKLVEGGHLRKMVFTDGLKDQVADRALQFLGLAYLQDMESLDGGGLLTDLIVGLKVKELKQLCWFFWTLRGGEPSARSPKILAFWQSVAERVRQSGHDLPELQSALSQLIAFIQELSPTLVEALVEVAPHAQVGHHGYLLIEHLARLASEYPNEVATIYKAAMTGFLPDYDKKNIVECVTILADAGAIDEAEWICNEYANQGSTLLKETYENIRAQQRAKANTGNDDI</sequence>
<evidence type="ECO:0000313" key="2">
    <source>
        <dbReference type="Proteomes" id="UP000809349"/>
    </source>
</evidence>
<protein>
    <recommendedName>
        <fullName evidence="3">DUF4020 domain-containing protein</fullName>
    </recommendedName>
</protein>
<organism evidence="1 2">
    <name type="scientific">Massilia soli</name>
    <dbReference type="NCBI Taxonomy" id="2792854"/>
    <lineage>
        <taxon>Bacteria</taxon>
        <taxon>Pseudomonadati</taxon>
        <taxon>Pseudomonadota</taxon>
        <taxon>Betaproteobacteria</taxon>
        <taxon>Burkholderiales</taxon>
        <taxon>Oxalobacteraceae</taxon>
        <taxon>Telluria group</taxon>
        <taxon>Massilia</taxon>
    </lineage>
</organism>
<keyword evidence="2" id="KW-1185">Reference proteome</keyword>
<proteinExistence type="predicted"/>
<dbReference type="EMBL" id="JAFBIL020000003">
    <property type="protein sequence ID" value="MBZ2207169.1"/>
    <property type="molecule type" value="Genomic_DNA"/>
</dbReference>
<name>A0ABS7SMJ3_9BURK</name>
<comment type="caution">
    <text evidence="1">The sequence shown here is derived from an EMBL/GenBank/DDBJ whole genome shotgun (WGS) entry which is preliminary data.</text>
</comment>
<reference evidence="1 2" key="1">
    <citation type="submission" date="2021-08" db="EMBL/GenBank/DDBJ databases">
        <title>Massilia sp. R798.</title>
        <authorList>
            <person name="Baek J.H."/>
            <person name="Jung H.S."/>
            <person name="Kim K.R."/>
            <person name="Jeon C.O."/>
        </authorList>
    </citation>
    <scope>NUCLEOTIDE SEQUENCE [LARGE SCALE GENOMIC DNA]</scope>
    <source>
        <strain evidence="1 2">R798</strain>
    </source>
</reference>
<dbReference type="RefSeq" id="WP_223467671.1">
    <property type="nucleotide sequence ID" value="NZ_JAFBIL020000003.1"/>
</dbReference>